<keyword evidence="1" id="KW-0472">Membrane</keyword>
<evidence type="ECO:0000313" key="3">
    <source>
        <dbReference type="Proteomes" id="UP000248987"/>
    </source>
</evidence>
<comment type="caution">
    <text evidence="2">The sequence shown here is derived from an EMBL/GenBank/DDBJ whole genome shotgun (WGS) entry which is preliminary data.</text>
</comment>
<dbReference type="Proteomes" id="UP000248987">
    <property type="component" value="Unassembled WGS sequence"/>
</dbReference>
<keyword evidence="3" id="KW-1185">Reference proteome</keyword>
<dbReference type="RefSeq" id="WP_066430418.1">
    <property type="nucleotide sequence ID" value="NZ_LZRN01000003.1"/>
</dbReference>
<keyword evidence="1" id="KW-0812">Transmembrane</keyword>
<dbReference type="OrthoDB" id="1435015at2"/>
<evidence type="ECO:0000313" key="2">
    <source>
        <dbReference type="EMBL" id="RAJ26470.1"/>
    </source>
</evidence>
<protein>
    <submittedName>
        <fullName evidence="2">Uncharacterized protein</fullName>
    </submittedName>
</protein>
<sequence length="164" mass="19210">MILTPLLVVFLIIVFALTFLFVNTIDKRKWITIPLSLILTPFLYFYAFYPLINIFSSYHHEKYFDSEVWLDSPSFRYEMYDNLQVTDTLVGKSKTTITELLGTYEWLAWDDAKNGYDVDRWNYGIGILPGAFNSKSEALEITFENDTVSKVNNFQLDLKIDDKK</sequence>
<dbReference type="EMBL" id="QLLQ01000002">
    <property type="protein sequence ID" value="RAJ26470.1"/>
    <property type="molecule type" value="Genomic_DNA"/>
</dbReference>
<evidence type="ECO:0000256" key="1">
    <source>
        <dbReference type="SAM" id="Phobius"/>
    </source>
</evidence>
<feature type="transmembrane region" description="Helical" evidence="1">
    <location>
        <begin position="30"/>
        <end position="49"/>
    </location>
</feature>
<organism evidence="2 3">
    <name type="scientific">Gelidibacter algens</name>
    <dbReference type="NCBI Taxonomy" id="49280"/>
    <lineage>
        <taxon>Bacteria</taxon>
        <taxon>Pseudomonadati</taxon>
        <taxon>Bacteroidota</taxon>
        <taxon>Flavobacteriia</taxon>
        <taxon>Flavobacteriales</taxon>
        <taxon>Flavobacteriaceae</taxon>
        <taxon>Gelidibacter</taxon>
    </lineage>
</organism>
<keyword evidence="1" id="KW-1133">Transmembrane helix</keyword>
<dbReference type="STRING" id="49280.A9996_02315"/>
<gene>
    <name evidence="2" type="ORF">LX77_00719</name>
</gene>
<reference evidence="2 3" key="1">
    <citation type="submission" date="2018-06" db="EMBL/GenBank/DDBJ databases">
        <title>Genomic Encyclopedia of Archaeal and Bacterial Type Strains, Phase II (KMG-II): from individual species to whole genera.</title>
        <authorList>
            <person name="Goeker M."/>
        </authorList>
    </citation>
    <scope>NUCLEOTIDE SEQUENCE [LARGE SCALE GENOMIC DNA]</scope>
    <source>
        <strain evidence="2 3">DSM 12408</strain>
    </source>
</reference>
<name>A0A1A7R619_9FLAO</name>
<accession>A0A1A7R619</accession>
<proteinExistence type="predicted"/>
<feature type="transmembrane region" description="Helical" evidence="1">
    <location>
        <begin position="6"/>
        <end position="23"/>
    </location>
</feature>
<dbReference type="AlphaFoldDB" id="A0A1A7R619"/>